<proteinExistence type="predicted"/>
<protein>
    <submittedName>
        <fullName evidence="2">Uncharacterized protein</fullName>
    </submittedName>
</protein>
<dbReference type="AlphaFoldDB" id="A0A8D8WF09"/>
<evidence type="ECO:0000313" key="2">
    <source>
        <dbReference type="EMBL" id="CAG6657827.1"/>
    </source>
</evidence>
<evidence type="ECO:0000256" key="1">
    <source>
        <dbReference type="SAM" id="SignalP"/>
    </source>
</evidence>
<dbReference type="EMBL" id="HBUF01189721">
    <property type="protein sequence ID" value="CAG6657827.1"/>
    <property type="molecule type" value="Transcribed_RNA"/>
</dbReference>
<feature type="chain" id="PRO_5034591395" evidence="1">
    <location>
        <begin position="18"/>
        <end position="113"/>
    </location>
</feature>
<feature type="signal peptide" evidence="1">
    <location>
        <begin position="1"/>
        <end position="17"/>
    </location>
</feature>
<keyword evidence="1" id="KW-0732">Signal</keyword>
<sequence>MAKWVRVFLITIFIAEPFPFIKENARGNFNPFFIRQKGSLHQVHNYNRKCSTYCQHLLEGSFLLRPEKFRHKNIVQFKAKGKFLGNFNNSYGICLFILKATSSIFSIVPFTYC</sequence>
<name>A0A8D8WF09_9HEMI</name>
<accession>A0A8D8WF09</accession>
<organism evidence="2">
    <name type="scientific">Cacopsylla melanoneura</name>
    <dbReference type="NCBI Taxonomy" id="428564"/>
    <lineage>
        <taxon>Eukaryota</taxon>
        <taxon>Metazoa</taxon>
        <taxon>Ecdysozoa</taxon>
        <taxon>Arthropoda</taxon>
        <taxon>Hexapoda</taxon>
        <taxon>Insecta</taxon>
        <taxon>Pterygota</taxon>
        <taxon>Neoptera</taxon>
        <taxon>Paraneoptera</taxon>
        <taxon>Hemiptera</taxon>
        <taxon>Sternorrhyncha</taxon>
        <taxon>Psylloidea</taxon>
        <taxon>Psyllidae</taxon>
        <taxon>Psyllinae</taxon>
        <taxon>Cacopsylla</taxon>
    </lineage>
</organism>
<reference evidence="2" key="1">
    <citation type="submission" date="2021-05" db="EMBL/GenBank/DDBJ databases">
        <authorList>
            <person name="Alioto T."/>
            <person name="Alioto T."/>
            <person name="Gomez Garrido J."/>
        </authorList>
    </citation>
    <scope>NUCLEOTIDE SEQUENCE</scope>
</reference>